<evidence type="ECO:0000256" key="2">
    <source>
        <dbReference type="SAM" id="SignalP"/>
    </source>
</evidence>
<dbReference type="SUPFAM" id="SSF55961">
    <property type="entry name" value="Bet v1-like"/>
    <property type="match status" value="1"/>
</dbReference>
<proteinExistence type="inferred from homology"/>
<keyword evidence="2" id="KW-0732">Signal</keyword>
<name>A0A2R4C526_9BURK</name>
<feature type="signal peptide" evidence="2">
    <location>
        <begin position="1"/>
        <end position="20"/>
    </location>
</feature>
<dbReference type="InterPro" id="IPR023393">
    <property type="entry name" value="START-like_dom_sf"/>
</dbReference>
<dbReference type="KEGG" id="masz:C9I28_02575"/>
<dbReference type="RefSeq" id="WP_107140078.1">
    <property type="nucleotide sequence ID" value="NZ_CP028324.1"/>
</dbReference>
<evidence type="ECO:0000259" key="3">
    <source>
        <dbReference type="Pfam" id="PF03364"/>
    </source>
</evidence>
<dbReference type="AlphaFoldDB" id="A0A2R4C526"/>
<protein>
    <submittedName>
        <fullName evidence="4">Cyclase/dehydrase</fullName>
    </submittedName>
</protein>
<dbReference type="Proteomes" id="UP000240505">
    <property type="component" value="Chromosome"/>
</dbReference>
<reference evidence="4 5" key="1">
    <citation type="submission" date="2018-03" db="EMBL/GenBank/DDBJ databases">
        <title>Massilia armeniaca sp. nov., isolated from desert soil.</title>
        <authorList>
            <person name="Huang H."/>
            <person name="Ren M."/>
        </authorList>
    </citation>
    <scope>NUCLEOTIDE SEQUENCE [LARGE SCALE GENOMIC DNA]</scope>
    <source>
        <strain evidence="4 5">ZMN-3</strain>
    </source>
</reference>
<gene>
    <name evidence="4" type="ORF">C9I28_02575</name>
</gene>
<evidence type="ECO:0000313" key="5">
    <source>
        <dbReference type="Proteomes" id="UP000240505"/>
    </source>
</evidence>
<feature type="chain" id="PRO_5015304853" evidence="2">
    <location>
        <begin position="21"/>
        <end position="212"/>
    </location>
</feature>
<evidence type="ECO:0000313" key="4">
    <source>
        <dbReference type="EMBL" id="AVR94727.1"/>
    </source>
</evidence>
<keyword evidence="5" id="KW-1185">Reference proteome</keyword>
<dbReference type="PANTHER" id="PTHR34060">
    <property type="entry name" value="POLYKETIDE CYCLASE / DEHYDRASE AND LIPID TRANSPORT PROTEIN"/>
    <property type="match status" value="1"/>
</dbReference>
<dbReference type="PANTHER" id="PTHR34060:SF1">
    <property type="entry name" value="POLYKETIDE CYCLASE _ DEHYDRASE AND LIPID TRANSPORT PROTEIN"/>
    <property type="match status" value="1"/>
</dbReference>
<organism evidence="4 5">
    <name type="scientific">Pseudoduganella armeniaca</name>
    <dbReference type="NCBI Taxonomy" id="2072590"/>
    <lineage>
        <taxon>Bacteria</taxon>
        <taxon>Pseudomonadati</taxon>
        <taxon>Pseudomonadota</taxon>
        <taxon>Betaproteobacteria</taxon>
        <taxon>Burkholderiales</taxon>
        <taxon>Oxalobacteraceae</taxon>
        <taxon>Telluria group</taxon>
        <taxon>Pseudoduganella</taxon>
    </lineage>
</organism>
<sequence length="212" mass="23505">MKRFLLLLLLGCTAPALTLAQSHRIDVPKLQVSVKRITQDALQMYEVDANGTVQAPLPTVWRILTGYDRMEEFVPDLVSCRVLSRNGNEVIIEQFGTARFLFMSRSIHLIVRATEQPMSSIDIDLISGDMKHYESRWELVPVPETGGTRVIYTGRMMPNFYVPGILGTNIIRGDIERMMGAVLARLDKGGTSKVPGPSTELARNHVAGAIAP</sequence>
<dbReference type="EMBL" id="CP028324">
    <property type="protein sequence ID" value="AVR94727.1"/>
    <property type="molecule type" value="Genomic_DNA"/>
</dbReference>
<dbReference type="OrthoDB" id="8592441at2"/>
<accession>A0A2R4C526</accession>
<dbReference type="Gene3D" id="3.30.530.20">
    <property type="match status" value="1"/>
</dbReference>
<comment type="similarity">
    <text evidence="1">Belongs to the ribosome association toxin RatA family.</text>
</comment>
<feature type="domain" description="Coenzyme Q-binding protein COQ10 START" evidence="3">
    <location>
        <begin position="53"/>
        <end position="180"/>
    </location>
</feature>
<dbReference type="Pfam" id="PF03364">
    <property type="entry name" value="Polyketide_cyc"/>
    <property type="match status" value="1"/>
</dbReference>
<dbReference type="InterPro" id="IPR005031">
    <property type="entry name" value="COQ10_START"/>
</dbReference>
<evidence type="ECO:0000256" key="1">
    <source>
        <dbReference type="ARBA" id="ARBA00008918"/>
    </source>
</evidence>